<dbReference type="RefSeq" id="WP_345636851.1">
    <property type="nucleotide sequence ID" value="NZ_BAABJQ010000030.1"/>
</dbReference>
<dbReference type="InterPro" id="IPR005849">
    <property type="entry name" value="GalP_Utransf_N"/>
</dbReference>
<gene>
    <name evidence="6" type="primary">galT_2</name>
    <name evidence="6" type="ORF">GCM10023322_68880</name>
</gene>
<evidence type="ECO:0000256" key="1">
    <source>
        <dbReference type="ARBA" id="ARBA00022679"/>
    </source>
</evidence>
<accession>A0ABP9SMS3</accession>
<dbReference type="PANTHER" id="PTHR42763:SF2">
    <property type="entry name" value="ADP-GLUCOSE PHOSPHORYLASE"/>
    <property type="match status" value="1"/>
</dbReference>
<feature type="domain" description="Galactose-1-phosphate uridyl transferase N-terminal" evidence="5">
    <location>
        <begin position="111"/>
        <end position="182"/>
    </location>
</feature>
<dbReference type="Proteomes" id="UP001501570">
    <property type="component" value="Unassembled WGS sequence"/>
</dbReference>
<evidence type="ECO:0000313" key="7">
    <source>
        <dbReference type="Proteomes" id="UP001501570"/>
    </source>
</evidence>
<keyword evidence="2 6" id="KW-0548">Nucleotidyltransferase</keyword>
<feature type="region of interest" description="Disordered" evidence="4">
    <location>
        <begin position="1"/>
        <end position="35"/>
    </location>
</feature>
<reference evidence="7" key="1">
    <citation type="journal article" date="2019" name="Int. J. Syst. Evol. Microbiol.">
        <title>The Global Catalogue of Microorganisms (GCM) 10K type strain sequencing project: providing services to taxonomists for standard genome sequencing and annotation.</title>
        <authorList>
            <consortium name="The Broad Institute Genomics Platform"/>
            <consortium name="The Broad Institute Genome Sequencing Center for Infectious Disease"/>
            <person name="Wu L."/>
            <person name="Ma J."/>
        </authorList>
    </citation>
    <scope>NUCLEOTIDE SEQUENCE [LARGE SCALE GENOMIC DNA]</scope>
    <source>
        <strain evidence="7">JCM 18304</strain>
    </source>
</reference>
<name>A0ABP9SMS3_9ACTN</name>
<keyword evidence="3" id="KW-0119">Carbohydrate metabolism</keyword>
<dbReference type="PIRSF" id="PIRSF000808">
    <property type="entry name" value="GalT"/>
    <property type="match status" value="1"/>
</dbReference>
<dbReference type="InterPro" id="IPR001937">
    <property type="entry name" value="GalP_UDPtransf1"/>
</dbReference>
<dbReference type="PANTHER" id="PTHR42763">
    <property type="entry name" value="ADP-GLUCOSE PHOSPHORYLASE"/>
    <property type="match status" value="1"/>
</dbReference>
<keyword evidence="1" id="KW-0808">Transferase</keyword>
<protein>
    <submittedName>
        <fullName evidence="6">Galactose-1-phosphate uridylyltransferase</fullName>
    </submittedName>
</protein>
<keyword evidence="7" id="KW-1185">Reference proteome</keyword>
<dbReference type="InterPro" id="IPR053177">
    <property type="entry name" value="ADP-glucose_phosphorylase"/>
</dbReference>
<dbReference type="Pfam" id="PF01087">
    <property type="entry name" value="GalP_UDP_transf"/>
    <property type="match status" value="1"/>
</dbReference>
<evidence type="ECO:0000259" key="5">
    <source>
        <dbReference type="Pfam" id="PF01087"/>
    </source>
</evidence>
<evidence type="ECO:0000256" key="3">
    <source>
        <dbReference type="ARBA" id="ARBA00023277"/>
    </source>
</evidence>
<dbReference type="EMBL" id="BAABJQ010000030">
    <property type="protein sequence ID" value="GAA5197508.1"/>
    <property type="molecule type" value="Genomic_DNA"/>
</dbReference>
<feature type="region of interest" description="Disordered" evidence="4">
    <location>
        <begin position="70"/>
        <end position="108"/>
    </location>
</feature>
<evidence type="ECO:0000256" key="4">
    <source>
        <dbReference type="SAM" id="MobiDB-lite"/>
    </source>
</evidence>
<sequence length="368" mass="38875">MVEARIDSETGGWSVMAPRRAARPDDGRAPAAPGSCPFCPGNEGMTPPEVLRVPAGARDWRVRVVPNLYAATGERGPTDPAGTGGPGLPGRPEPSPGGPASSPEPDLAMPFTGRHEVVIESAQHDWDLRRGDPDQVAEILSAMRERCRALADGGAAAITVFRNYGARAGASLAHPHSQIVALDLADGAGSARLAPRHDPDESRDHWLPPGLADRWRRAREHHERTGECLHDTLAAAERRAGDRVVLDDGGVLVFQPRAASVPHQTTLLPAGRGAGLAEASDRDLTALAATLPRVLSGLAAVLDDPAYNLVVHAGPVGDPTGHRWYRWHLTIYPRLTTVGGLEFATGVSVNPSPPESTAPVLRQAIAGR</sequence>
<dbReference type="Gene3D" id="3.30.428.10">
    <property type="entry name" value="HIT-like"/>
    <property type="match status" value="2"/>
</dbReference>
<evidence type="ECO:0000256" key="2">
    <source>
        <dbReference type="ARBA" id="ARBA00022695"/>
    </source>
</evidence>
<proteinExistence type="predicted"/>
<dbReference type="GO" id="GO:0016779">
    <property type="term" value="F:nucleotidyltransferase activity"/>
    <property type="evidence" value="ECO:0007669"/>
    <property type="project" value="UniProtKB-KW"/>
</dbReference>
<dbReference type="SUPFAM" id="SSF54197">
    <property type="entry name" value="HIT-like"/>
    <property type="match status" value="2"/>
</dbReference>
<evidence type="ECO:0000313" key="6">
    <source>
        <dbReference type="EMBL" id="GAA5197508.1"/>
    </source>
</evidence>
<comment type="caution">
    <text evidence="6">The sequence shown here is derived from an EMBL/GenBank/DDBJ whole genome shotgun (WGS) entry which is preliminary data.</text>
</comment>
<organism evidence="6 7">
    <name type="scientific">Rugosimonospora acidiphila</name>
    <dbReference type="NCBI Taxonomy" id="556531"/>
    <lineage>
        <taxon>Bacteria</taxon>
        <taxon>Bacillati</taxon>
        <taxon>Actinomycetota</taxon>
        <taxon>Actinomycetes</taxon>
        <taxon>Micromonosporales</taxon>
        <taxon>Micromonosporaceae</taxon>
        <taxon>Rugosimonospora</taxon>
    </lineage>
</organism>
<dbReference type="InterPro" id="IPR036265">
    <property type="entry name" value="HIT-like_sf"/>
</dbReference>